<feature type="non-terminal residue" evidence="1">
    <location>
        <position position="1"/>
    </location>
</feature>
<comment type="caution">
    <text evidence="1">The sequence shown here is derived from an EMBL/GenBank/DDBJ whole genome shotgun (WGS) entry which is preliminary data.</text>
</comment>
<sequence>REKKLLFHQNEKKKKKNSIATDLPPWLAVLLTAATLRRRSFFFGGRPALSLGSDSSFCIGFAGFCFREGMASLASLSPALCLREGMASLASRSLALCLREGMASLASRSPAFSQVYLRSRAFQLFFLPLFLSLRGLSSPLGCMWRLKVSRMIRKIVGGCWLCRSCRYFTVLAHWLEL</sequence>
<evidence type="ECO:0000313" key="1">
    <source>
        <dbReference type="EMBL" id="KAH0916036.1"/>
    </source>
</evidence>
<accession>A0ABQ8CG29</accession>
<protein>
    <submittedName>
        <fullName evidence="1">Uncharacterized protein</fullName>
    </submittedName>
</protein>
<evidence type="ECO:0000313" key="2">
    <source>
        <dbReference type="Proteomes" id="UP000824890"/>
    </source>
</evidence>
<gene>
    <name evidence="1" type="ORF">HID58_030482</name>
</gene>
<name>A0ABQ8CG29_BRANA</name>
<keyword evidence="2" id="KW-1185">Reference proteome</keyword>
<reference evidence="1 2" key="1">
    <citation type="submission" date="2021-05" db="EMBL/GenBank/DDBJ databases">
        <title>Genome Assembly of Synthetic Allotetraploid Brassica napus Reveals Homoeologous Exchanges between Subgenomes.</title>
        <authorList>
            <person name="Davis J.T."/>
        </authorList>
    </citation>
    <scope>NUCLEOTIDE SEQUENCE [LARGE SCALE GENOMIC DNA]</scope>
    <source>
        <strain evidence="2">cv. Da-Ae</strain>
        <tissue evidence="1">Seedling</tissue>
    </source>
</reference>
<organism evidence="1 2">
    <name type="scientific">Brassica napus</name>
    <name type="common">Rape</name>
    <dbReference type="NCBI Taxonomy" id="3708"/>
    <lineage>
        <taxon>Eukaryota</taxon>
        <taxon>Viridiplantae</taxon>
        <taxon>Streptophyta</taxon>
        <taxon>Embryophyta</taxon>
        <taxon>Tracheophyta</taxon>
        <taxon>Spermatophyta</taxon>
        <taxon>Magnoliopsida</taxon>
        <taxon>eudicotyledons</taxon>
        <taxon>Gunneridae</taxon>
        <taxon>Pentapetalae</taxon>
        <taxon>rosids</taxon>
        <taxon>malvids</taxon>
        <taxon>Brassicales</taxon>
        <taxon>Brassicaceae</taxon>
        <taxon>Brassiceae</taxon>
        <taxon>Brassica</taxon>
    </lineage>
</organism>
<dbReference type="EMBL" id="JAGKQM010000008">
    <property type="protein sequence ID" value="KAH0916036.1"/>
    <property type="molecule type" value="Genomic_DNA"/>
</dbReference>
<proteinExistence type="predicted"/>
<dbReference type="Proteomes" id="UP000824890">
    <property type="component" value="Unassembled WGS sequence"/>
</dbReference>